<keyword evidence="3" id="KW-0812">Transmembrane</keyword>
<organism evidence="5 6">
    <name type="scientific">Ophiocordyceps australis</name>
    <dbReference type="NCBI Taxonomy" id="1399860"/>
    <lineage>
        <taxon>Eukaryota</taxon>
        <taxon>Fungi</taxon>
        <taxon>Dikarya</taxon>
        <taxon>Ascomycota</taxon>
        <taxon>Pezizomycotina</taxon>
        <taxon>Sordariomycetes</taxon>
        <taxon>Hypocreomycetidae</taxon>
        <taxon>Hypocreales</taxon>
        <taxon>Ophiocordycipitaceae</taxon>
        <taxon>Ophiocordyceps</taxon>
    </lineage>
</organism>
<dbReference type="PANTHER" id="PTHR17178">
    <property type="entry name" value="SECRETORY GRANULE PROTEOGLYCAN CORE PROTEIN"/>
    <property type="match status" value="1"/>
</dbReference>
<feature type="compositionally biased region" description="Polar residues" evidence="2">
    <location>
        <begin position="33"/>
        <end position="45"/>
    </location>
</feature>
<reference evidence="5 6" key="1">
    <citation type="submission" date="2017-06" db="EMBL/GenBank/DDBJ databases">
        <title>Ant-infecting Ophiocordyceps genomes reveal a high diversity of potential behavioral manipulation genes and a possible major role for enterotoxins.</title>
        <authorList>
            <person name="De Bekker C."/>
            <person name="Evans H.C."/>
            <person name="Brachmann A."/>
            <person name="Hughes D.P."/>
        </authorList>
    </citation>
    <scope>NUCLEOTIDE SEQUENCE [LARGE SCALE GENOMIC DNA]</scope>
    <source>
        <strain evidence="5 6">Map64</strain>
    </source>
</reference>
<keyword evidence="6" id="KW-1185">Reference proteome</keyword>
<feature type="region of interest" description="Disordered" evidence="2">
    <location>
        <begin position="760"/>
        <end position="790"/>
    </location>
</feature>
<evidence type="ECO:0000313" key="5">
    <source>
        <dbReference type="EMBL" id="PHH60895.1"/>
    </source>
</evidence>
<dbReference type="OrthoDB" id="283575at2759"/>
<dbReference type="InterPro" id="IPR000742">
    <property type="entry name" value="EGF"/>
</dbReference>
<feature type="region of interest" description="Disordered" evidence="2">
    <location>
        <begin position="464"/>
        <end position="488"/>
    </location>
</feature>
<feature type="transmembrane region" description="Helical" evidence="3">
    <location>
        <begin position="523"/>
        <end position="549"/>
    </location>
</feature>
<comment type="caution">
    <text evidence="1">Lacks conserved residue(s) required for the propagation of feature annotation.</text>
</comment>
<keyword evidence="1" id="KW-0245">EGF-like domain</keyword>
<feature type="compositionally biased region" description="Low complexity" evidence="2">
    <location>
        <begin position="760"/>
        <end position="789"/>
    </location>
</feature>
<evidence type="ECO:0000313" key="6">
    <source>
        <dbReference type="Proteomes" id="UP000226192"/>
    </source>
</evidence>
<dbReference type="PROSITE" id="PS00022">
    <property type="entry name" value="EGF_1"/>
    <property type="match status" value="1"/>
</dbReference>
<dbReference type="AlphaFoldDB" id="A0A2C5XUG2"/>
<feature type="domain" description="EGF-like" evidence="4">
    <location>
        <begin position="562"/>
        <end position="599"/>
    </location>
</feature>
<protein>
    <recommendedName>
        <fullName evidence="4">EGF-like domain-containing protein</fullName>
    </recommendedName>
</protein>
<keyword evidence="1" id="KW-1015">Disulfide bond</keyword>
<dbReference type="EMBL" id="NJET01000124">
    <property type="protein sequence ID" value="PHH60895.1"/>
    <property type="molecule type" value="Genomic_DNA"/>
</dbReference>
<keyword evidence="3" id="KW-1133">Transmembrane helix</keyword>
<keyword evidence="3" id="KW-0472">Membrane</keyword>
<feature type="compositionally biased region" description="Pro residues" evidence="2">
    <location>
        <begin position="80"/>
        <end position="91"/>
    </location>
</feature>
<feature type="disulfide bond" evidence="1">
    <location>
        <begin position="589"/>
        <end position="598"/>
    </location>
</feature>
<dbReference type="CDD" id="cd00054">
    <property type="entry name" value="EGF_CA"/>
    <property type="match status" value="1"/>
</dbReference>
<feature type="compositionally biased region" description="Basic and acidic residues" evidence="2">
    <location>
        <begin position="266"/>
        <end position="287"/>
    </location>
</feature>
<dbReference type="Proteomes" id="UP000226192">
    <property type="component" value="Unassembled WGS sequence"/>
</dbReference>
<feature type="compositionally biased region" description="Polar residues" evidence="2">
    <location>
        <begin position="157"/>
        <end position="174"/>
    </location>
</feature>
<evidence type="ECO:0000256" key="3">
    <source>
        <dbReference type="SAM" id="Phobius"/>
    </source>
</evidence>
<evidence type="ECO:0000259" key="4">
    <source>
        <dbReference type="PROSITE" id="PS50026"/>
    </source>
</evidence>
<dbReference type="PROSITE" id="PS50026">
    <property type="entry name" value="EGF_3"/>
    <property type="match status" value="1"/>
</dbReference>
<dbReference type="PROSITE" id="PS01186">
    <property type="entry name" value="EGF_2"/>
    <property type="match status" value="1"/>
</dbReference>
<feature type="compositionally biased region" description="Polar residues" evidence="2">
    <location>
        <begin position="303"/>
        <end position="319"/>
    </location>
</feature>
<gene>
    <name evidence="5" type="ORF">CDD81_1056</name>
</gene>
<name>A0A2C5XUG2_9HYPO</name>
<feature type="compositionally biased region" description="Polar residues" evidence="2">
    <location>
        <begin position="104"/>
        <end position="113"/>
    </location>
</feature>
<dbReference type="PANTHER" id="PTHR17178:SF0">
    <property type="entry name" value="SERGLYCIN"/>
    <property type="match status" value="1"/>
</dbReference>
<comment type="caution">
    <text evidence="5">The sequence shown here is derived from an EMBL/GenBank/DDBJ whole genome shotgun (WGS) entry which is preliminary data.</text>
</comment>
<dbReference type="STRING" id="1399860.A0A2C5XUG2"/>
<accession>A0A2C5XUG2</accession>
<sequence>MDRPTPGSVRRARERAQAGLPRQPFPFGRPQMTPDSASTSVNATAPRQRPMAPLAASSRLPNPNPPLVGDDQASRSMSRPMPPQWPLPGPSISPVASNKPVRNAVTSTRNQQAPPRPPRPSQIPLVIEQPRPQPPRPIYIARPNVPESPDDIDDNFDLSSSEETPSRRTLSSIGSIPDFPPPATSGAPGPPRRSAILGPPPSSRRGASSFYSNASFVSPIPEESPRSRSHGSYASSAAMPEGWTASSPLASPQDSEGYYDDAASESSRESLFEDLGDESRLVQDAPKKTRGAIAGNPLRPAGNTGSTLKTVTTPSQLFSGGTGYMDRSTTSLPLPTSTMPTAANSPAKLGPDALTSDAILKAYTAASLSDSADARAAAPYLSSKRFSNLKRPPRLDIDAVREAEARGSLTSLPELIRRATRLASMIDKGKRPASRMDELDGFFGGNEKASRDGDGSLSDMLAAFPPPVHTPRNNSRSRGSFIRPDSSWPMVGIQGQQSRARSQSTQLESGVKQKKRRCCGLPIWAVILLVILLLCAIVAAIVVPLEFFVFKNLGNKGNKDESLENCRKSLTCHNGGVNMISGGTCSCICTNGFTGPDCSSGGSPGCTSTDLVATDGSTSISNVTLGKALPRLIAEAQGNFSVPLSGNTILGKLNSGGLSCIAQNSLVTFNGQLTRGVLAGEAVSDSGNRQSIGLLNVQEDDEVAFSPVSVISYTPQVPAITATPHPGYHSPSYVTTTTTTTLTPKFPASPRLSTITQTMTVTTSDGTSTRPPLTKPSSLAPTPTSATSTRVDVPVATPSGLFTVTEQVLDFARVATLFILQEDSVDAAAAAQSELQRLFSRSNASKSRIGDPVTRREASNLRLGGSKSINLTGFSVDVGKGPIGKNNIGAISEGKGKTT</sequence>
<feature type="region of interest" description="Disordered" evidence="2">
    <location>
        <begin position="1"/>
        <end position="323"/>
    </location>
</feature>
<evidence type="ECO:0000256" key="2">
    <source>
        <dbReference type="SAM" id="MobiDB-lite"/>
    </source>
</evidence>
<feature type="compositionally biased region" description="Polar residues" evidence="2">
    <location>
        <begin position="244"/>
        <end position="254"/>
    </location>
</feature>
<feature type="compositionally biased region" description="Pro residues" evidence="2">
    <location>
        <begin position="178"/>
        <end position="191"/>
    </location>
</feature>
<proteinExistence type="predicted"/>
<evidence type="ECO:0000256" key="1">
    <source>
        <dbReference type="PROSITE-ProRule" id="PRU00076"/>
    </source>
</evidence>